<dbReference type="Pfam" id="PF13949">
    <property type="entry name" value="ALIX_LYPXL_bnd"/>
    <property type="match status" value="1"/>
</dbReference>
<feature type="compositionally biased region" description="Low complexity" evidence="4">
    <location>
        <begin position="772"/>
        <end position="783"/>
    </location>
</feature>
<feature type="region of interest" description="Disordered" evidence="4">
    <location>
        <begin position="858"/>
        <end position="889"/>
    </location>
</feature>
<dbReference type="SMART" id="SM01041">
    <property type="entry name" value="BRO1"/>
    <property type="match status" value="1"/>
</dbReference>
<dbReference type="PROSITE" id="PS51180">
    <property type="entry name" value="BRO1"/>
    <property type="match status" value="1"/>
</dbReference>
<proteinExistence type="predicted"/>
<reference evidence="6" key="2">
    <citation type="submission" date="2025-08" db="UniProtKB">
        <authorList>
            <consortium name="Ensembl"/>
        </authorList>
    </citation>
    <scope>IDENTIFICATION</scope>
</reference>
<dbReference type="Gene3D" id="1.20.120.560">
    <property type="entry name" value="alix/aip1 in complex with the ypdl late domain"/>
    <property type="match status" value="1"/>
</dbReference>
<accession>A0A7N6AQ82</accession>
<feature type="region of interest" description="Disordered" evidence="4">
    <location>
        <begin position="772"/>
        <end position="796"/>
    </location>
</feature>
<dbReference type="InterPro" id="IPR004328">
    <property type="entry name" value="BRO1_dom"/>
</dbReference>
<dbReference type="CDD" id="cd09235">
    <property type="entry name" value="V_Alix"/>
    <property type="match status" value="1"/>
</dbReference>
<organism evidence="6 7">
    <name type="scientific">Anabas testudineus</name>
    <name type="common">Climbing perch</name>
    <name type="synonym">Anthias testudineus</name>
    <dbReference type="NCBI Taxonomy" id="64144"/>
    <lineage>
        <taxon>Eukaryota</taxon>
        <taxon>Metazoa</taxon>
        <taxon>Chordata</taxon>
        <taxon>Craniata</taxon>
        <taxon>Vertebrata</taxon>
        <taxon>Euteleostomi</taxon>
        <taxon>Actinopterygii</taxon>
        <taxon>Neopterygii</taxon>
        <taxon>Teleostei</taxon>
        <taxon>Neoteleostei</taxon>
        <taxon>Acanthomorphata</taxon>
        <taxon>Anabantaria</taxon>
        <taxon>Anabantiformes</taxon>
        <taxon>Anabantoidei</taxon>
        <taxon>Anabantidae</taxon>
        <taxon>Anabas</taxon>
    </lineage>
</organism>
<evidence type="ECO:0000313" key="7">
    <source>
        <dbReference type="Proteomes" id="UP000265040"/>
    </source>
</evidence>
<dbReference type="PANTHER" id="PTHR23030:SF39">
    <property type="entry name" value="PROGRAMMED CELL DEATH 6-INTERACTING PROTEIN"/>
    <property type="match status" value="1"/>
</dbReference>
<dbReference type="PANTHER" id="PTHR23030">
    <property type="entry name" value="PCD6 INTERACTING PROTEIN-RELATED"/>
    <property type="match status" value="1"/>
</dbReference>
<name>A0A7N6AQ82_ANATE</name>
<dbReference type="InterPro" id="IPR038499">
    <property type="entry name" value="BRO1_sf"/>
</dbReference>
<evidence type="ECO:0000256" key="2">
    <source>
        <dbReference type="ARBA" id="ARBA00074846"/>
    </source>
</evidence>
<dbReference type="FunFam" id="1.25.40.280:FF:000001">
    <property type="entry name" value="programmed cell death 6-interacting protein-like isoform X1"/>
    <property type="match status" value="1"/>
</dbReference>
<dbReference type="CDD" id="cd09240">
    <property type="entry name" value="BRO1_Alix"/>
    <property type="match status" value="1"/>
</dbReference>
<evidence type="ECO:0000256" key="1">
    <source>
        <dbReference type="ARBA" id="ARBA00004476"/>
    </source>
</evidence>
<dbReference type="GO" id="GO:0000281">
    <property type="term" value="P:mitotic cytokinesis"/>
    <property type="evidence" value="ECO:0007669"/>
    <property type="project" value="TreeGrafter"/>
</dbReference>
<sequence length="889" mass="98805">MTSFDVPSQNPGSRSLSCCLCSLDADRLFFSLKKSLLRAEMATFISVPLKKSSEVDLVKPLSKFVAATYSAGEEQGEYTRAVEEFNKLRKNALGRPLDKHESSLEILLRYYDQLCAVEPKFPFSENQLCLTFTWKDAFDKGSLFGGSVKLALASLGYEKTCVLFNAAALASQIAAEQNLDNDEGLKAAAKYYQLASGAFGHIKDTVLSALNREPTMDISPETVGTLSLIMLAQAQEVFFLKATSDKMKDAVIAKLANQAADFYGDAFKQCQYKDNLPKEVLPVLAAKHCIMQANAELHQSMLAKQKKRFGEEIARLQHAAELVKTVASRYDEYVSVKDLTDKINRALTAAKKDNDFIYHDRVPEVKDLEPIGKAALVKATAITPPLSQKFTDLFEKMVPMAVQQSMSMYSQRKAETVNRLVGSMREATNLCNGVLASLNLPAALEDLSGDSIPQSIAEKARSIVQQGGLQSIEQLIKDLPELLTRNREILDESLKMLDDEETTDKELRAKFNERWNRTPSADLYKPLRAEGANFRNVLDKAVQADQVVRDRYSAHCEMIALLCKPENELVAAIPSANPAKTLQGSEVVNVLRSQLAQLEQMKKERETLEGEIKAVTFDMSATFLTALAQDGAINEEQLSSSQLDQLYGTYNQRVQASLRTQEELLGQVQTSHQEFSSLKQSNTEANQREEVLKKLASAHDSYVEISSNLREGTKFYNDLTEILLKFQNKCSDIVFARKTERDELLKDLQQSIAREPSAPSFSVPAYQSNPAAPVAPAAPAAGPTPAPRTVFVSSHSQNQKLNNRELDKIDCFLNAALTASTLFSLLWRPCRYFQMPMGYNPYAYGQYNMPYMPYQATPGQGGYPAAPPAGQPYPGYPQQPPQQPYYPQQ</sequence>
<dbReference type="GO" id="GO:0090543">
    <property type="term" value="C:Flemming body"/>
    <property type="evidence" value="ECO:0007669"/>
    <property type="project" value="UniProtKB-SubCell"/>
</dbReference>
<dbReference type="GeneTree" id="ENSGT00940000163083"/>
<reference evidence="6" key="3">
    <citation type="submission" date="2025-09" db="UniProtKB">
        <authorList>
            <consortium name="Ensembl"/>
        </authorList>
    </citation>
    <scope>IDENTIFICATION</scope>
</reference>
<dbReference type="Gene3D" id="1.20.140.50">
    <property type="entry name" value="alix/aip1 like domains"/>
    <property type="match status" value="1"/>
</dbReference>
<feature type="coiled-coil region" evidence="3">
    <location>
        <begin position="588"/>
        <end position="618"/>
    </location>
</feature>
<reference evidence="6" key="1">
    <citation type="submission" date="2021-04" db="EMBL/GenBank/DDBJ databases">
        <authorList>
            <consortium name="Wellcome Sanger Institute Data Sharing"/>
        </authorList>
    </citation>
    <scope>NUCLEOTIDE SEQUENCE [LARGE SCALE GENOMIC DNA]</scope>
</reference>
<feature type="compositionally biased region" description="Pro residues" evidence="4">
    <location>
        <begin position="865"/>
        <end position="889"/>
    </location>
</feature>
<keyword evidence="3" id="KW-0175">Coiled coil</keyword>
<evidence type="ECO:0000259" key="5">
    <source>
        <dbReference type="PROSITE" id="PS51180"/>
    </source>
</evidence>
<evidence type="ECO:0000313" key="6">
    <source>
        <dbReference type="Ensembl" id="ENSATEP00000050872.2"/>
    </source>
</evidence>
<evidence type="ECO:0000256" key="3">
    <source>
        <dbReference type="SAM" id="Coils"/>
    </source>
</evidence>
<dbReference type="Gene3D" id="1.25.40.280">
    <property type="entry name" value="alix/aip1 like domains"/>
    <property type="match status" value="1"/>
</dbReference>
<protein>
    <recommendedName>
        <fullName evidence="2">Programmed cell death 6-interacting protein</fullName>
    </recommendedName>
</protein>
<evidence type="ECO:0000256" key="4">
    <source>
        <dbReference type="SAM" id="MobiDB-lite"/>
    </source>
</evidence>
<dbReference type="Ensembl" id="ENSATET00000046011.2">
    <property type="protein sequence ID" value="ENSATEP00000050872.2"/>
    <property type="gene ID" value="ENSATEG00000015499.3"/>
</dbReference>
<keyword evidence="7" id="KW-1185">Reference proteome</keyword>
<dbReference type="GO" id="GO:0005768">
    <property type="term" value="C:endosome"/>
    <property type="evidence" value="ECO:0007669"/>
    <property type="project" value="TreeGrafter"/>
</dbReference>
<feature type="domain" description="BRO1" evidence="5">
    <location>
        <begin position="43"/>
        <end position="435"/>
    </location>
</feature>
<comment type="subcellular location">
    <subcellularLocation>
        <location evidence="1">Midbody</location>
        <location evidence="1">Midbody ring</location>
    </subcellularLocation>
</comment>
<dbReference type="Pfam" id="PF03097">
    <property type="entry name" value="BRO1"/>
    <property type="match status" value="1"/>
</dbReference>
<dbReference type="Proteomes" id="UP000265040">
    <property type="component" value="Chromosome 11"/>
</dbReference>
<dbReference type="AlphaFoldDB" id="A0A7N6AQ82"/>
<dbReference type="InterPro" id="IPR025304">
    <property type="entry name" value="ALIX_V_dom"/>
</dbReference>